<feature type="region of interest" description="Disordered" evidence="6">
    <location>
        <begin position="38"/>
        <end position="60"/>
    </location>
</feature>
<dbReference type="PANTHER" id="PTHR43134">
    <property type="entry name" value="SIGNAL RECOGNITION PARTICLE RECEPTOR SUBUNIT ALPHA"/>
    <property type="match status" value="1"/>
</dbReference>
<evidence type="ECO:0000256" key="3">
    <source>
        <dbReference type="ARBA" id="ARBA00022741"/>
    </source>
</evidence>
<dbReference type="InterPro" id="IPR000897">
    <property type="entry name" value="SRP54_GTPase_dom"/>
</dbReference>
<reference evidence="9 10" key="1">
    <citation type="submission" date="2024-05" db="EMBL/GenBank/DDBJ databases">
        <title>Three bacterial strains, DH-69, EH-24, and ECK-19 isolated from coastal sediments.</title>
        <authorList>
            <person name="Ye Y.-Q."/>
            <person name="Du Z.-J."/>
        </authorList>
    </citation>
    <scope>NUCLEOTIDE SEQUENCE [LARGE SCALE GENOMIC DNA]</scope>
    <source>
        <strain evidence="9 10">ECK-19</strain>
    </source>
</reference>
<evidence type="ECO:0008006" key="11">
    <source>
        <dbReference type="Google" id="ProtNLM"/>
    </source>
</evidence>
<accession>A0ABV3Z998</accession>
<dbReference type="Pfam" id="PF00448">
    <property type="entry name" value="SRP54"/>
    <property type="match status" value="1"/>
</dbReference>
<evidence type="ECO:0000256" key="4">
    <source>
        <dbReference type="ARBA" id="ARBA00023134"/>
    </source>
</evidence>
<gene>
    <name evidence="9" type="ORF">ABFZ84_13635</name>
</gene>
<protein>
    <recommendedName>
        <fullName evidence="11">Flagella-associated GTP-binding protein</fullName>
    </recommendedName>
</protein>
<keyword evidence="3" id="KW-0547">Nucleotide-binding</keyword>
<keyword evidence="5" id="KW-0472">Membrane</keyword>
<dbReference type="InterPro" id="IPR003593">
    <property type="entry name" value="AAA+_ATPase"/>
</dbReference>
<feature type="domain" description="AAA+ ATPase" evidence="7">
    <location>
        <begin position="168"/>
        <end position="362"/>
    </location>
</feature>
<evidence type="ECO:0000256" key="2">
    <source>
        <dbReference type="ARBA" id="ARBA00008531"/>
    </source>
</evidence>
<evidence type="ECO:0000259" key="8">
    <source>
        <dbReference type="SMART" id="SM00962"/>
    </source>
</evidence>
<proteinExistence type="inferred from homology"/>
<comment type="subcellular location">
    <subcellularLocation>
        <location evidence="1">Cell inner membrane</location>
        <topology evidence="1">Peripheral membrane protein</topology>
        <orientation evidence="1">Cytoplasmic side</orientation>
    </subcellularLocation>
</comment>
<dbReference type="EMBL" id="JBEHZE010000002">
    <property type="protein sequence ID" value="MEX6634589.1"/>
    <property type="molecule type" value="Genomic_DNA"/>
</dbReference>
<evidence type="ECO:0000256" key="1">
    <source>
        <dbReference type="ARBA" id="ARBA00004515"/>
    </source>
</evidence>
<sequence length="366" mass="38280">MMKFIASTLDAAKAKAHRALGEKTVIISVRNLPSGDVEVTASDKPSPAAPTPAPKASFAGAARDAVDEGPFKMGAGARLSDSIEAKFSADALSRLSSKLSGGKSSRGINMSDVTVRAMAEILAPHGIGESLLAALVDGARKSDIDEDLYRLETGFRETFVFAPMVFSPTSPIMLVGPTGAGKTSTAAKLAAAAQANGSKATMITADVGRAGAIDQIKAYGEALHAEYFITESPLDVAQILRSHKPQGAVVFDTPGVSPFDSADIAALRSYREAANAEPVLVLPASGDADEYVDWAMAFKEIGVRRCILTKFDATKRVGAGLRAAFEGELALAHFSETPFISEGLLTATPEFLARRLIASRPGPISR</sequence>
<dbReference type="Gene3D" id="3.40.50.300">
    <property type="entry name" value="P-loop containing nucleotide triphosphate hydrolases"/>
    <property type="match status" value="1"/>
</dbReference>
<dbReference type="SMART" id="SM00962">
    <property type="entry name" value="SRP54"/>
    <property type="match status" value="1"/>
</dbReference>
<evidence type="ECO:0000256" key="6">
    <source>
        <dbReference type="SAM" id="MobiDB-lite"/>
    </source>
</evidence>
<evidence type="ECO:0000313" key="9">
    <source>
        <dbReference type="EMBL" id="MEX6634589.1"/>
    </source>
</evidence>
<comment type="similarity">
    <text evidence="2">Belongs to the GTP-binding SRP family.</text>
</comment>
<evidence type="ECO:0000259" key="7">
    <source>
        <dbReference type="SMART" id="SM00382"/>
    </source>
</evidence>
<dbReference type="SUPFAM" id="SSF52540">
    <property type="entry name" value="P-loop containing nucleoside triphosphate hydrolases"/>
    <property type="match status" value="1"/>
</dbReference>
<evidence type="ECO:0000313" key="10">
    <source>
        <dbReference type="Proteomes" id="UP001560685"/>
    </source>
</evidence>
<dbReference type="Proteomes" id="UP001560685">
    <property type="component" value="Unassembled WGS sequence"/>
</dbReference>
<comment type="caution">
    <text evidence="9">The sequence shown here is derived from an EMBL/GenBank/DDBJ whole genome shotgun (WGS) entry which is preliminary data.</text>
</comment>
<dbReference type="PANTHER" id="PTHR43134:SF3">
    <property type="entry name" value="FLAGELLAR BIOSYNTHESIS PROTEIN FLHF"/>
    <property type="match status" value="1"/>
</dbReference>
<evidence type="ECO:0000256" key="5">
    <source>
        <dbReference type="ARBA" id="ARBA00023136"/>
    </source>
</evidence>
<organism evidence="9 10">
    <name type="scientific">Hyphococcus lacteus</name>
    <dbReference type="NCBI Taxonomy" id="3143536"/>
    <lineage>
        <taxon>Bacteria</taxon>
        <taxon>Pseudomonadati</taxon>
        <taxon>Pseudomonadota</taxon>
        <taxon>Alphaproteobacteria</taxon>
        <taxon>Parvularculales</taxon>
        <taxon>Parvularculaceae</taxon>
        <taxon>Hyphococcus</taxon>
    </lineage>
</organism>
<keyword evidence="10" id="KW-1185">Reference proteome</keyword>
<dbReference type="RefSeq" id="WP_369314635.1">
    <property type="nucleotide sequence ID" value="NZ_JBEHZE010000002.1"/>
</dbReference>
<keyword evidence="4" id="KW-0342">GTP-binding</keyword>
<dbReference type="SMART" id="SM00382">
    <property type="entry name" value="AAA"/>
    <property type="match status" value="1"/>
</dbReference>
<name>A0ABV3Z998_9PROT</name>
<feature type="domain" description="SRP54-type proteins GTP-binding" evidence="8">
    <location>
        <begin position="169"/>
        <end position="358"/>
    </location>
</feature>
<dbReference type="InterPro" id="IPR027417">
    <property type="entry name" value="P-loop_NTPase"/>
</dbReference>